<dbReference type="GO" id="GO:0046872">
    <property type="term" value="F:metal ion binding"/>
    <property type="evidence" value="ECO:0007669"/>
    <property type="project" value="UniProtKB-KW"/>
</dbReference>
<comment type="subcellular location">
    <subcellularLocation>
        <location evidence="3">Mitochondrion intermembrane space</location>
    </subcellularLocation>
</comment>
<evidence type="ECO:0000256" key="9">
    <source>
        <dbReference type="ARBA" id="ARBA00023002"/>
    </source>
</evidence>
<comment type="similarity">
    <text evidence="13">In the C-terminal section; belongs to the FMN-dependent alpha-hydroxy acid dehydrogenase family.</text>
</comment>
<comment type="cofactor">
    <cofactor evidence="2">
        <name>heme b</name>
        <dbReference type="ChEBI" id="CHEBI:60344"/>
    </cofactor>
</comment>
<evidence type="ECO:0000256" key="7">
    <source>
        <dbReference type="ARBA" id="ARBA00022643"/>
    </source>
</evidence>
<dbReference type="Gene3D" id="3.10.120.10">
    <property type="entry name" value="Cytochrome b5-like heme/steroid binding domain"/>
    <property type="match status" value="1"/>
</dbReference>
<evidence type="ECO:0000256" key="3">
    <source>
        <dbReference type="ARBA" id="ARBA00004569"/>
    </source>
</evidence>
<dbReference type="Pfam" id="PF00173">
    <property type="entry name" value="Cyt-b5"/>
    <property type="match status" value="1"/>
</dbReference>
<dbReference type="InterPro" id="IPR036400">
    <property type="entry name" value="Cyt_B5-like_heme/steroid_sf"/>
</dbReference>
<evidence type="ECO:0000313" key="19">
    <source>
        <dbReference type="EMBL" id="KAF2671616.1"/>
    </source>
</evidence>
<accession>A0A6A6UIT7</accession>
<dbReference type="InterPro" id="IPR013785">
    <property type="entry name" value="Aldolase_TIM"/>
</dbReference>
<sequence>MAKEITLQEVSSHSSADSCWIVLYGKVYDVTAFAPSHPGGPEAILRVAGTDATEEYDPIHPPGTLEEHLPEECLLGKFRESPVKTEDSAQHQVAKNESKVLYSQEPYKIPSNLEQCLNLNDIEYLATSKISKRAWSYYYGAGDDLISKAYNNLVYQKILFRPRVFVDIVKCSLDTTLLQGQLKLRLPFYVSPAAQARLVHPSGEGGMAQACHKAGALQIISNNASLTPEQIVEASPETEFGFQLYVQEDRARSVELLARIKKLPQIKFICLTLDAAVPGKREHDERRYLEGAPQKKIEKAKPYDPQAATDDKSGGVAKALFAGIAMDLTWMTTLPWLEEHSDLPLVLKGIQTHEDALMASQHPQIKAIILSNHGGRSLDTAPPAIHTLLEIRHHCPQVFDRLEIWVDGGIKRGTDVVKALCLGAKAVGLGRSPLWGLGAGGPEGVEKVLSILRREMKTTLRLLGVEKVEQLGRHHVNSRVVEQEIYLEPSRLGGSKL</sequence>
<evidence type="ECO:0000256" key="14">
    <source>
        <dbReference type="ARBA" id="ARBA00061589"/>
    </source>
</evidence>
<dbReference type="InterPro" id="IPR001199">
    <property type="entry name" value="Cyt_B5-like_heme/steroid-bd"/>
</dbReference>
<feature type="domain" description="FMN hydroxy acid dehydrogenase" evidence="18">
    <location>
        <begin position="111"/>
        <end position="481"/>
    </location>
</feature>
<dbReference type="PRINTS" id="PR00363">
    <property type="entry name" value="CYTOCHROMEB5"/>
</dbReference>
<evidence type="ECO:0000313" key="20">
    <source>
        <dbReference type="Proteomes" id="UP000799302"/>
    </source>
</evidence>
<evidence type="ECO:0000256" key="10">
    <source>
        <dbReference type="ARBA" id="ARBA00023004"/>
    </source>
</evidence>
<dbReference type="FunFam" id="3.20.20.70:FF:000062">
    <property type="entry name" value="Cytochrome b2, mitochondrial, putative"/>
    <property type="match status" value="1"/>
</dbReference>
<evidence type="ECO:0000256" key="15">
    <source>
        <dbReference type="ARBA" id="ARBA00066458"/>
    </source>
</evidence>
<dbReference type="PROSITE" id="PS51349">
    <property type="entry name" value="FMN_HYDROXY_ACID_DH_2"/>
    <property type="match status" value="1"/>
</dbReference>
<dbReference type="PANTHER" id="PTHR10578">
    <property type="entry name" value="S -2-HYDROXY-ACID OXIDASE-RELATED"/>
    <property type="match status" value="1"/>
</dbReference>
<reference evidence="19" key="1">
    <citation type="journal article" date="2020" name="Stud. Mycol.">
        <title>101 Dothideomycetes genomes: a test case for predicting lifestyles and emergence of pathogens.</title>
        <authorList>
            <person name="Haridas S."/>
            <person name="Albert R."/>
            <person name="Binder M."/>
            <person name="Bloem J."/>
            <person name="Labutti K."/>
            <person name="Salamov A."/>
            <person name="Andreopoulos B."/>
            <person name="Baker S."/>
            <person name="Barry K."/>
            <person name="Bills G."/>
            <person name="Bluhm B."/>
            <person name="Cannon C."/>
            <person name="Castanera R."/>
            <person name="Culley D."/>
            <person name="Daum C."/>
            <person name="Ezra D."/>
            <person name="Gonzalez J."/>
            <person name="Henrissat B."/>
            <person name="Kuo A."/>
            <person name="Liang C."/>
            <person name="Lipzen A."/>
            <person name="Lutzoni F."/>
            <person name="Magnuson J."/>
            <person name="Mondo S."/>
            <person name="Nolan M."/>
            <person name="Ohm R."/>
            <person name="Pangilinan J."/>
            <person name="Park H.-J."/>
            <person name="Ramirez L."/>
            <person name="Alfaro M."/>
            <person name="Sun H."/>
            <person name="Tritt A."/>
            <person name="Yoshinaga Y."/>
            <person name="Zwiers L.-H."/>
            <person name="Turgeon B."/>
            <person name="Goodwin S."/>
            <person name="Spatafora J."/>
            <person name="Crous P."/>
            <person name="Grigoriev I."/>
        </authorList>
    </citation>
    <scope>NUCLEOTIDE SEQUENCE</scope>
    <source>
        <strain evidence="19">CBS 115976</strain>
    </source>
</reference>
<proteinExistence type="inferred from homology"/>
<dbReference type="SMART" id="SM01117">
    <property type="entry name" value="Cyt-b5"/>
    <property type="match status" value="1"/>
</dbReference>
<dbReference type="AlphaFoldDB" id="A0A6A6UIT7"/>
<dbReference type="SUPFAM" id="SSF51395">
    <property type="entry name" value="FMN-linked oxidoreductases"/>
    <property type="match status" value="1"/>
</dbReference>
<dbReference type="EMBL" id="MU004232">
    <property type="protein sequence ID" value="KAF2671616.1"/>
    <property type="molecule type" value="Genomic_DNA"/>
</dbReference>
<comment type="catalytic activity">
    <reaction evidence="12">
        <text>(S)-lactate + 2 Fe(III)-[cytochrome c] = 2 Fe(II)-[cytochrome c] + pyruvate + 2 H(+)</text>
        <dbReference type="Rhea" id="RHEA:19909"/>
        <dbReference type="Rhea" id="RHEA-COMP:10350"/>
        <dbReference type="Rhea" id="RHEA-COMP:14399"/>
        <dbReference type="ChEBI" id="CHEBI:15361"/>
        <dbReference type="ChEBI" id="CHEBI:15378"/>
        <dbReference type="ChEBI" id="CHEBI:16651"/>
        <dbReference type="ChEBI" id="CHEBI:29033"/>
        <dbReference type="ChEBI" id="CHEBI:29034"/>
        <dbReference type="EC" id="1.1.2.3"/>
    </reaction>
    <physiologicalReaction direction="left-to-right" evidence="12">
        <dbReference type="Rhea" id="RHEA:19910"/>
    </physiologicalReaction>
</comment>
<evidence type="ECO:0000256" key="11">
    <source>
        <dbReference type="ARBA" id="ARBA00023128"/>
    </source>
</evidence>
<dbReference type="OrthoDB" id="1925334at2759"/>
<gene>
    <name evidence="19" type="ORF">BT63DRAFT_422157</name>
</gene>
<keyword evidence="5" id="KW-0349">Heme</keyword>
<comment type="similarity">
    <text evidence="14">In the N-terminal section; belongs to the cytochrome b5 family.</text>
</comment>
<evidence type="ECO:0000256" key="5">
    <source>
        <dbReference type="ARBA" id="ARBA00022617"/>
    </source>
</evidence>
<comment type="subunit">
    <text evidence="4">Homotetramer.</text>
</comment>
<evidence type="ECO:0000256" key="1">
    <source>
        <dbReference type="ARBA" id="ARBA00001917"/>
    </source>
</evidence>
<evidence type="ECO:0000259" key="18">
    <source>
        <dbReference type="PROSITE" id="PS51349"/>
    </source>
</evidence>
<keyword evidence="11" id="KW-0496">Mitochondrion</keyword>
<dbReference type="Gene3D" id="3.20.20.70">
    <property type="entry name" value="Aldolase class I"/>
    <property type="match status" value="1"/>
</dbReference>
<keyword evidence="7" id="KW-0288">FMN</keyword>
<feature type="domain" description="Cytochrome b5 heme-binding" evidence="17">
    <location>
        <begin position="2"/>
        <end position="79"/>
    </location>
</feature>
<evidence type="ECO:0000256" key="4">
    <source>
        <dbReference type="ARBA" id="ARBA00011881"/>
    </source>
</evidence>
<evidence type="ECO:0000256" key="8">
    <source>
        <dbReference type="ARBA" id="ARBA00022723"/>
    </source>
</evidence>
<keyword evidence="20" id="KW-1185">Reference proteome</keyword>
<dbReference type="PANTHER" id="PTHR10578:SF82">
    <property type="entry name" value="CYTOCHROME B2, PUTATIVE (AFU_ORTHOLOGUE AFUA_1G07200)-RELATED"/>
    <property type="match status" value="1"/>
</dbReference>
<dbReference type="PROSITE" id="PS50255">
    <property type="entry name" value="CYTOCHROME_B5_2"/>
    <property type="match status" value="1"/>
</dbReference>
<dbReference type="GO" id="GO:0004460">
    <property type="term" value="F:L-lactate dehydrogenase (cytochrome) activity"/>
    <property type="evidence" value="ECO:0007669"/>
    <property type="project" value="UniProtKB-EC"/>
</dbReference>
<keyword evidence="6" id="KW-0285">Flavoprotein</keyword>
<organism evidence="19 20">
    <name type="scientific">Microthyrium microscopicum</name>
    <dbReference type="NCBI Taxonomy" id="703497"/>
    <lineage>
        <taxon>Eukaryota</taxon>
        <taxon>Fungi</taxon>
        <taxon>Dikarya</taxon>
        <taxon>Ascomycota</taxon>
        <taxon>Pezizomycotina</taxon>
        <taxon>Dothideomycetes</taxon>
        <taxon>Dothideomycetes incertae sedis</taxon>
        <taxon>Microthyriales</taxon>
        <taxon>Microthyriaceae</taxon>
        <taxon>Microthyrium</taxon>
    </lineage>
</organism>
<evidence type="ECO:0000256" key="13">
    <source>
        <dbReference type="ARBA" id="ARBA00061137"/>
    </source>
</evidence>
<keyword evidence="10" id="KW-0408">Iron</keyword>
<dbReference type="SUPFAM" id="SSF55856">
    <property type="entry name" value="Cytochrome b5-like heme/steroid binding domain"/>
    <property type="match status" value="1"/>
</dbReference>
<evidence type="ECO:0000256" key="6">
    <source>
        <dbReference type="ARBA" id="ARBA00022630"/>
    </source>
</evidence>
<evidence type="ECO:0000256" key="2">
    <source>
        <dbReference type="ARBA" id="ARBA00001970"/>
    </source>
</evidence>
<evidence type="ECO:0000256" key="12">
    <source>
        <dbReference type="ARBA" id="ARBA00052399"/>
    </source>
</evidence>
<name>A0A6A6UIT7_9PEZI</name>
<dbReference type="Proteomes" id="UP000799302">
    <property type="component" value="Unassembled WGS sequence"/>
</dbReference>
<dbReference type="GO" id="GO:0005758">
    <property type="term" value="C:mitochondrial intermembrane space"/>
    <property type="evidence" value="ECO:0007669"/>
    <property type="project" value="UniProtKB-SubCell"/>
</dbReference>
<evidence type="ECO:0000256" key="16">
    <source>
        <dbReference type="ARBA" id="ARBA00068515"/>
    </source>
</evidence>
<comment type="cofactor">
    <cofactor evidence="1">
        <name>FMN</name>
        <dbReference type="ChEBI" id="CHEBI:58210"/>
    </cofactor>
</comment>
<dbReference type="Pfam" id="PF01070">
    <property type="entry name" value="FMN_dh"/>
    <property type="match status" value="1"/>
</dbReference>
<dbReference type="EC" id="1.1.2.3" evidence="15"/>
<evidence type="ECO:0000259" key="17">
    <source>
        <dbReference type="PROSITE" id="PS50255"/>
    </source>
</evidence>
<dbReference type="InterPro" id="IPR037396">
    <property type="entry name" value="FMN_HAD"/>
</dbReference>
<keyword evidence="9" id="KW-0560">Oxidoreductase</keyword>
<keyword evidence="8" id="KW-0479">Metal-binding</keyword>
<dbReference type="InterPro" id="IPR000262">
    <property type="entry name" value="FMN-dep_DH"/>
</dbReference>
<protein>
    <recommendedName>
        <fullName evidence="16">L-lactate dehydrogenase (cytochrome)</fullName>
        <ecNumber evidence="15">1.1.2.3</ecNumber>
    </recommendedName>
</protein>